<dbReference type="PANTHER" id="PTHR11091:SF0">
    <property type="entry name" value="MALATE DEHYDROGENASE"/>
    <property type="match status" value="1"/>
</dbReference>
<reference evidence="3 4" key="1">
    <citation type="submission" date="2019-11" db="EMBL/GenBank/DDBJ databases">
        <title>Agromyces kandeliae sp. nov., isolated from mangrove soil.</title>
        <authorList>
            <person name="Wang R."/>
        </authorList>
    </citation>
    <scope>NUCLEOTIDE SEQUENCE [LARGE SCALE GENOMIC DNA]</scope>
    <source>
        <strain evidence="3 4">JCM 11431</strain>
    </source>
</reference>
<evidence type="ECO:0000313" key="4">
    <source>
        <dbReference type="Proteomes" id="UP000480122"/>
    </source>
</evidence>
<dbReference type="Pfam" id="PF02615">
    <property type="entry name" value="Ldh_2"/>
    <property type="match status" value="1"/>
</dbReference>
<dbReference type="OrthoDB" id="924592at2"/>
<dbReference type="PANTHER" id="PTHR11091">
    <property type="entry name" value="OXIDOREDUCTASE-RELATED"/>
    <property type="match status" value="1"/>
</dbReference>
<dbReference type="InterPro" id="IPR036111">
    <property type="entry name" value="Mal/L-sulfo/L-lacto_DH-like_sf"/>
</dbReference>
<dbReference type="Proteomes" id="UP000480122">
    <property type="component" value="Unassembled WGS sequence"/>
</dbReference>
<accession>A0A7C9LU98</accession>
<protein>
    <recommendedName>
        <fullName evidence="5">Ldh family oxidoreductase</fullName>
    </recommendedName>
</protein>
<evidence type="ECO:0000256" key="1">
    <source>
        <dbReference type="ARBA" id="ARBA00006056"/>
    </source>
</evidence>
<dbReference type="SUPFAM" id="SSF89733">
    <property type="entry name" value="L-sulfolactate dehydrogenase-like"/>
    <property type="match status" value="1"/>
</dbReference>
<dbReference type="InterPro" id="IPR043143">
    <property type="entry name" value="Mal/L-sulf/L-lact_DH-like_NADP"/>
</dbReference>
<dbReference type="EMBL" id="WODA01000025">
    <property type="protein sequence ID" value="MUN08276.1"/>
    <property type="molecule type" value="Genomic_DNA"/>
</dbReference>
<name>A0A7C9LU98_9MICO</name>
<proteinExistence type="inferred from homology"/>
<evidence type="ECO:0008006" key="5">
    <source>
        <dbReference type="Google" id="ProtNLM"/>
    </source>
</evidence>
<comment type="caution">
    <text evidence="3">The sequence shown here is derived from an EMBL/GenBank/DDBJ whole genome shotgun (WGS) entry which is preliminary data.</text>
</comment>
<comment type="similarity">
    <text evidence="1">Belongs to the LDH2/MDH2 oxidoreductase family.</text>
</comment>
<organism evidence="3 4">
    <name type="scientific">Agromyces luteolus</name>
    <dbReference type="NCBI Taxonomy" id="88373"/>
    <lineage>
        <taxon>Bacteria</taxon>
        <taxon>Bacillati</taxon>
        <taxon>Actinomycetota</taxon>
        <taxon>Actinomycetes</taxon>
        <taxon>Micrococcales</taxon>
        <taxon>Microbacteriaceae</taxon>
        <taxon>Agromyces</taxon>
    </lineage>
</organism>
<sequence length="339" mass="35667">MEQIPRTVLADSAELLRFTEEVLGRLGTRPADAHDMAVQIVDSELAGHESHGMRRLPEYVDRALAGHADPRAEVTVEVDTGALVRVDGNRGFGHLVLRDATRIAVERAKVHGIAGVGVRRAEWAGRFVDFVDWAANRGVVTLLFANASGSAQAVAPPGGLEPRLSTNPIAFGIPRAGGPNLVLDMATSAVAMGRVSEWRDRGEAIPEDWSSDGVLQFLGGAKGFGLALVAEALAGALSGAGTVSPAPAEDHQGVFLIAIDVSRLRDPDDFAAEIGRVVDYVKDVPLEPGASTVRVPGEGSSATAARRRAAGAPVQAFTWARLSELAERFDVPLPGETTV</sequence>
<keyword evidence="2" id="KW-0560">Oxidoreductase</keyword>
<keyword evidence="4" id="KW-1185">Reference proteome</keyword>
<evidence type="ECO:0000313" key="3">
    <source>
        <dbReference type="EMBL" id="MUN08276.1"/>
    </source>
</evidence>
<dbReference type="GO" id="GO:0016491">
    <property type="term" value="F:oxidoreductase activity"/>
    <property type="evidence" value="ECO:0007669"/>
    <property type="project" value="UniProtKB-KW"/>
</dbReference>
<dbReference type="InterPro" id="IPR043144">
    <property type="entry name" value="Mal/L-sulf/L-lact_DH-like_ah"/>
</dbReference>
<dbReference type="RefSeq" id="WP_155843146.1">
    <property type="nucleotide sequence ID" value="NZ_BAAAIA010000008.1"/>
</dbReference>
<evidence type="ECO:0000256" key="2">
    <source>
        <dbReference type="ARBA" id="ARBA00023002"/>
    </source>
</evidence>
<dbReference type="AlphaFoldDB" id="A0A7C9LU98"/>
<gene>
    <name evidence="3" type="ORF">GLX25_14250</name>
</gene>
<dbReference type="InterPro" id="IPR003767">
    <property type="entry name" value="Malate/L-lactate_DH-like"/>
</dbReference>
<dbReference type="Gene3D" id="1.10.1530.10">
    <property type="match status" value="1"/>
</dbReference>
<dbReference type="Gene3D" id="3.30.1370.60">
    <property type="entry name" value="Hypothetical oxidoreductase yiak, domain 2"/>
    <property type="match status" value="1"/>
</dbReference>